<reference evidence="1" key="2">
    <citation type="journal article" date="2024" name="Plant">
        <title>Genomic evolution and insights into agronomic trait innovations of Sesamum species.</title>
        <authorList>
            <person name="Miao H."/>
            <person name="Wang L."/>
            <person name="Qu L."/>
            <person name="Liu H."/>
            <person name="Sun Y."/>
            <person name="Le M."/>
            <person name="Wang Q."/>
            <person name="Wei S."/>
            <person name="Zheng Y."/>
            <person name="Lin W."/>
            <person name="Duan Y."/>
            <person name="Cao H."/>
            <person name="Xiong S."/>
            <person name="Wang X."/>
            <person name="Wei L."/>
            <person name="Li C."/>
            <person name="Ma Q."/>
            <person name="Ju M."/>
            <person name="Zhao R."/>
            <person name="Li G."/>
            <person name="Mu C."/>
            <person name="Tian Q."/>
            <person name="Mei H."/>
            <person name="Zhang T."/>
            <person name="Gao T."/>
            <person name="Zhang H."/>
        </authorList>
    </citation>
    <scope>NUCLEOTIDE SEQUENCE</scope>
    <source>
        <strain evidence="1">G02</strain>
    </source>
</reference>
<dbReference type="AlphaFoldDB" id="A0AAW2V473"/>
<evidence type="ECO:0000313" key="1">
    <source>
        <dbReference type="EMBL" id="KAL0423450.1"/>
    </source>
</evidence>
<dbReference type="EMBL" id="JACGWJ010000004">
    <property type="protein sequence ID" value="KAL0423450.1"/>
    <property type="molecule type" value="Genomic_DNA"/>
</dbReference>
<name>A0AAW2V473_SESRA</name>
<feature type="non-terminal residue" evidence="1">
    <location>
        <position position="1"/>
    </location>
</feature>
<reference evidence="1" key="1">
    <citation type="submission" date="2020-06" db="EMBL/GenBank/DDBJ databases">
        <authorList>
            <person name="Li T."/>
            <person name="Hu X."/>
            <person name="Zhang T."/>
            <person name="Song X."/>
            <person name="Zhang H."/>
            <person name="Dai N."/>
            <person name="Sheng W."/>
            <person name="Hou X."/>
            <person name="Wei L."/>
        </authorList>
    </citation>
    <scope>NUCLEOTIDE SEQUENCE</scope>
    <source>
        <strain evidence="1">G02</strain>
        <tissue evidence="1">Leaf</tissue>
    </source>
</reference>
<comment type="caution">
    <text evidence="1">The sequence shown here is derived from an EMBL/GenBank/DDBJ whole genome shotgun (WGS) entry which is preliminary data.</text>
</comment>
<proteinExistence type="predicted"/>
<gene>
    <name evidence="1" type="ORF">Sradi_0879800</name>
</gene>
<sequence length="68" mass="7878">FLLNHISVSNLNNGPVCSCRFSFKIVMEIKELPNQIFEFYGEPRMRKKDAAEHAAQGALWYLKQEGYV</sequence>
<organism evidence="1">
    <name type="scientific">Sesamum radiatum</name>
    <name type="common">Black benniseed</name>
    <dbReference type="NCBI Taxonomy" id="300843"/>
    <lineage>
        <taxon>Eukaryota</taxon>
        <taxon>Viridiplantae</taxon>
        <taxon>Streptophyta</taxon>
        <taxon>Embryophyta</taxon>
        <taxon>Tracheophyta</taxon>
        <taxon>Spermatophyta</taxon>
        <taxon>Magnoliopsida</taxon>
        <taxon>eudicotyledons</taxon>
        <taxon>Gunneridae</taxon>
        <taxon>Pentapetalae</taxon>
        <taxon>asterids</taxon>
        <taxon>lamiids</taxon>
        <taxon>Lamiales</taxon>
        <taxon>Pedaliaceae</taxon>
        <taxon>Sesamum</taxon>
    </lineage>
</organism>
<dbReference type="Gene3D" id="3.30.160.20">
    <property type="match status" value="1"/>
</dbReference>
<dbReference type="Pfam" id="PF14709">
    <property type="entry name" value="DND1_DSRM"/>
    <property type="match status" value="1"/>
</dbReference>
<protein>
    <submittedName>
        <fullName evidence="1">Endoribonuclease Dicer4</fullName>
    </submittedName>
</protein>
<accession>A0AAW2V473</accession>